<dbReference type="PANTHER" id="PTHR33594">
    <property type="entry name" value="SUPERFAMILY HYDROLASE, PUTATIVE (AFU_ORTHOLOGUE AFUA_1G03035)-RELATED"/>
    <property type="match status" value="1"/>
</dbReference>
<dbReference type="InterPro" id="IPR003607">
    <property type="entry name" value="HD/PDEase_dom"/>
</dbReference>
<dbReference type="PATRIC" id="fig|888824.3.peg.165"/>
<protein>
    <submittedName>
        <fullName evidence="2">HD domain protein</fullName>
    </submittedName>
</protein>
<dbReference type="SUPFAM" id="SSF109604">
    <property type="entry name" value="HD-domain/PDEase-like"/>
    <property type="match status" value="1"/>
</dbReference>
<dbReference type="InterPro" id="IPR006674">
    <property type="entry name" value="HD_domain"/>
</dbReference>
<organism evidence="2 3">
    <name type="scientific">Streptococcus sanguinis SK1087</name>
    <dbReference type="NCBI Taxonomy" id="888824"/>
    <lineage>
        <taxon>Bacteria</taxon>
        <taxon>Bacillati</taxon>
        <taxon>Bacillota</taxon>
        <taxon>Bacilli</taxon>
        <taxon>Lactobacillales</taxon>
        <taxon>Streptococcaceae</taxon>
        <taxon>Streptococcus</taxon>
    </lineage>
</organism>
<evidence type="ECO:0000313" key="3">
    <source>
        <dbReference type="Proteomes" id="UP000003378"/>
    </source>
</evidence>
<comment type="caution">
    <text evidence="2">The sequence shown here is derived from an EMBL/GenBank/DDBJ whole genome shotgun (WGS) entry which is preliminary data.</text>
</comment>
<dbReference type="EMBL" id="AFDP01000002">
    <property type="protein sequence ID" value="EGG40783.1"/>
    <property type="molecule type" value="Genomic_DNA"/>
</dbReference>
<evidence type="ECO:0000313" key="2">
    <source>
        <dbReference type="EMBL" id="EGG40783.1"/>
    </source>
</evidence>
<dbReference type="AlphaFoldDB" id="F3SG96"/>
<dbReference type="CDD" id="cd00077">
    <property type="entry name" value="HDc"/>
    <property type="match status" value="1"/>
</dbReference>
<dbReference type="PANTHER" id="PTHR33594:SF1">
    <property type="entry name" value="HD_PDEASE DOMAIN-CONTAINING PROTEIN"/>
    <property type="match status" value="1"/>
</dbReference>
<dbReference type="SMART" id="SM00471">
    <property type="entry name" value="HDc"/>
    <property type="match status" value="1"/>
</dbReference>
<sequence>MIRRRTMIEERIHATKQYVKALFADRADGHDVEHTLRVYTNAMRIAQAEGPCDMEIVGLSALLHDADDDKLFQTENNANARTFLEEICIPQNQIDQICQVINAVSFSKNRGKHPETIEGKIVQDADRLDAIGAVGIARTFSYGGHKGRPLTDTIQHFHDKLLLLKDEMNTETAKQMAESRHQFVITFLNELEKELY</sequence>
<dbReference type="Pfam" id="PF01966">
    <property type="entry name" value="HD"/>
    <property type="match status" value="1"/>
</dbReference>
<name>F3SG96_STRSA</name>
<accession>F3SG96</accession>
<dbReference type="Gene3D" id="1.10.472.50">
    <property type="entry name" value="HD-domain/PDEase-like"/>
    <property type="match status" value="1"/>
</dbReference>
<gene>
    <name evidence="2" type="ORF">HMPREF9397_0168</name>
</gene>
<evidence type="ECO:0000259" key="1">
    <source>
        <dbReference type="SMART" id="SM00471"/>
    </source>
</evidence>
<dbReference type="Proteomes" id="UP000003378">
    <property type="component" value="Unassembled WGS sequence"/>
</dbReference>
<proteinExistence type="predicted"/>
<dbReference type="Gene3D" id="1.20.58.1910">
    <property type="match status" value="1"/>
</dbReference>
<feature type="domain" description="HD/PDEase" evidence="1">
    <location>
        <begin position="27"/>
        <end position="140"/>
    </location>
</feature>
<reference evidence="2 3" key="1">
    <citation type="submission" date="2011-03" db="EMBL/GenBank/DDBJ databases">
        <authorList>
            <person name="Muzny D."/>
            <person name="Qin X."/>
            <person name="Deng J."/>
            <person name="Jiang H."/>
            <person name="Liu Y."/>
            <person name="Qu J."/>
            <person name="Song X.-Z."/>
            <person name="Zhang L."/>
            <person name="Thornton R."/>
            <person name="Coyle M."/>
            <person name="Francisco L."/>
            <person name="Jackson L."/>
            <person name="Javaid M."/>
            <person name="Korchina V."/>
            <person name="Kovar C."/>
            <person name="Mata R."/>
            <person name="Mathew T."/>
            <person name="Ngo R."/>
            <person name="Nguyen L."/>
            <person name="Nguyen N."/>
            <person name="Okwuonu G."/>
            <person name="Ongeri F."/>
            <person name="Pham C."/>
            <person name="Simmons D."/>
            <person name="Wilczek-Boney K."/>
            <person name="Hale W."/>
            <person name="Jakkamsetti A."/>
            <person name="Pham P."/>
            <person name="Ruth R."/>
            <person name="San Lucas F."/>
            <person name="Warren J."/>
            <person name="Zhang J."/>
            <person name="Zhao Z."/>
            <person name="Zhou C."/>
            <person name="Zhu D."/>
            <person name="Lee S."/>
            <person name="Bess C."/>
            <person name="Blankenburg K."/>
            <person name="Forbes L."/>
            <person name="Fu Q."/>
            <person name="Gubbala S."/>
            <person name="Hirani K."/>
            <person name="Jayaseelan J.C."/>
            <person name="Lara F."/>
            <person name="Munidasa M."/>
            <person name="Palculict T."/>
            <person name="Patil S."/>
            <person name="Pu L.-L."/>
            <person name="Saada N."/>
            <person name="Tang L."/>
            <person name="Weissenberger G."/>
            <person name="Zhu Y."/>
            <person name="Hemphill L."/>
            <person name="Shang Y."/>
            <person name="Youmans B."/>
            <person name="Ayvaz T."/>
            <person name="Ross M."/>
            <person name="Santibanez J."/>
            <person name="Aqrawi P."/>
            <person name="Gross S."/>
            <person name="Joshi V."/>
            <person name="Fowler G."/>
            <person name="Nazareth L."/>
            <person name="Reid J."/>
            <person name="Worley K."/>
            <person name="Petrosino J."/>
            <person name="Highlander S."/>
            <person name="Gibbs R."/>
        </authorList>
    </citation>
    <scope>NUCLEOTIDE SEQUENCE [LARGE SCALE GENOMIC DNA]</scope>
    <source>
        <strain evidence="2 3">SK1087</strain>
    </source>
</reference>
<dbReference type="HOGENOM" id="CLU_036524_2_2_9"/>